<evidence type="ECO:0000256" key="13">
    <source>
        <dbReference type="ARBA" id="ARBA00022989"/>
    </source>
</evidence>
<protein>
    <recommendedName>
        <fullName evidence="7 18">Phosphatidate cytidylyltransferase</fullName>
        <ecNumber evidence="6 18">2.7.7.41</ecNumber>
    </recommendedName>
</protein>
<comment type="pathway">
    <text evidence="3 18">Phospholipid metabolism; CDP-diacylglycerol biosynthesis; CDP-diacylglycerol from sn-glycerol 3-phosphate: step 3/3.</text>
</comment>
<evidence type="ECO:0000256" key="19">
    <source>
        <dbReference type="SAM" id="Phobius"/>
    </source>
</evidence>
<keyword evidence="16" id="KW-0594">Phospholipid biosynthesis</keyword>
<reference evidence="20" key="1">
    <citation type="submission" date="2021-04" db="EMBL/GenBank/DDBJ databases">
        <title>Draft genome sequence of Xylanibacillus composti strain K13.</title>
        <authorList>
            <person name="Uke A."/>
            <person name="Chhe C."/>
            <person name="Baramee S."/>
            <person name="Kosugi A."/>
        </authorList>
    </citation>
    <scope>NUCLEOTIDE SEQUENCE</scope>
    <source>
        <strain evidence="20">K13</strain>
    </source>
</reference>
<comment type="catalytic activity">
    <reaction evidence="1 18">
        <text>a 1,2-diacyl-sn-glycero-3-phosphate + CTP + H(+) = a CDP-1,2-diacyl-sn-glycerol + diphosphate</text>
        <dbReference type="Rhea" id="RHEA:16229"/>
        <dbReference type="ChEBI" id="CHEBI:15378"/>
        <dbReference type="ChEBI" id="CHEBI:33019"/>
        <dbReference type="ChEBI" id="CHEBI:37563"/>
        <dbReference type="ChEBI" id="CHEBI:58332"/>
        <dbReference type="ChEBI" id="CHEBI:58608"/>
        <dbReference type="EC" id="2.7.7.41"/>
    </reaction>
</comment>
<evidence type="ECO:0000256" key="6">
    <source>
        <dbReference type="ARBA" id="ARBA00012487"/>
    </source>
</evidence>
<keyword evidence="8" id="KW-1003">Cell membrane</keyword>
<dbReference type="AlphaFoldDB" id="A0A8J4H0F1"/>
<dbReference type="GO" id="GO:0005886">
    <property type="term" value="C:plasma membrane"/>
    <property type="evidence" value="ECO:0007669"/>
    <property type="project" value="UniProtKB-SubCell"/>
</dbReference>
<dbReference type="PANTHER" id="PTHR46382">
    <property type="entry name" value="PHOSPHATIDATE CYTIDYLYLTRANSFERASE"/>
    <property type="match status" value="1"/>
</dbReference>
<comment type="subcellular location">
    <subcellularLocation>
        <location evidence="2">Cell membrane</location>
        <topology evidence="2">Multi-pass membrane protein</topology>
    </subcellularLocation>
</comment>
<organism evidence="20 21">
    <name type="scientific">Xylanibacillus composti</name>
    <dbReference type="NCBI Taxonomy" id="1572762"/>
    <lineage>
        <taxon>Bacteria</taxon>
        <taxon>Bacillati</taxon>
        <taxon>Bacillota</taxon>
        <taxon>Bacilli</taxon>
        <taxon>Bacillales</taxon>
        <taxon>Paenibacillaceae</taxon>
        <taxon>Xylanibacillus</taxon>
    </lineage>
</organism>
<accession>A0A8J4H0F1</accession>
<keyword evidence="13 19" id="KW-1133">Transmembrane helix</keyword>
<feature type="transmembrane region" description="Helical" evidence="19">
    <location>
        <begin position="79"/>
        <end position="97"/>
    </location>
</feature>
<evidence type="ECO:0000256" key="16">
    <source>
        <dbReference type="ARBA" id="ARBA00023209"/>
    </source>
</evidence>
<evidence type="ECO:0000256" key="8">
    <source>
        <dbReference type="ARBA" id="ARBA00022475"/>
    </source>
</evidence>
<evidence type="ECO:0000256" key="11">
    <source>
        <dbReference type="ARBA" id="ARBA00022692"/>
    </source>
</evidence>
<feature type="transmembrane region" description="Helical" evidence="19">
    <location>
        <begin position="50"/>
        <end position="73"/>
    </location>
</feature>
<keyword evidence="14" id="KW-0443">Lipid metabolism</keyword>
<evidence type="ECO:0000256" key="15">
    <source>
        <dbReference type="ARBA" id="ARBA00023136"/>
    </source>
</evidence>
<dbReference type="GO" id="GO:0004605">
    <property type="term" value="F:phosphatidate cytidylyltransferase activity"/>
    <property type="evidence" value="ECO:0007669"/>
    <property type="project" value="UniProtKB-EC"/>
</dbReference>
<feature type="transmembrane region" description="Helical" evidence="19">
    <location>
        <begin position="106"/>
        <end position="124"/>
    </location>
</feature>
<evidence type="ECO:0000313" key="21">
    <source>
        <dbReference type="Proteomes" id="UP000677918"/>
    </source>
</evidence>
<evidence type="ECO:0000256" key="12">
    <source>
        <dbReference type="ARBA" id="ARBA00022695"/>
    </source>
</evidence>
<feature type="transmembrane region" description="Helical" evidence="19">
    <location>
        <begin position="130"/>
        <end position="152"/>
    </location>
</feature>
<keyword evidence="10 18" id="KW-0808">Transferase</keyword>
<keyword evidence="15 19" id="KW-0472">Membrane</keyword>
<feature type="transmembrane region" description="Helical" evidence="19">
    <location>
        <begin position="173"/>
        <end position="191"/>
    </location>
</feature>
<dbReference type="EMBL" id="BOVK01000016">
    <property type="protein sequence ID" value="GIQ68608.1"/>
    <property type="molecule type" value="Genomic_DNA"/>
</dbReference>
<dbReference type="RefSeq" id="WP_213411196.1">
    <property type="nucleotide sequence ID" value="NZ_BOVK01000016.1"/>
</dbReference>
<evidence type="ECO:0000256" key="2">
    <source>
        <dbReference type="ARBA" id="ARBA00004651"/>
    </source>
</evidence>
<keyword evidence="11 18" id="KW-0812">Transmembrane</keyword>
<evidence type="ECO:0000256" key="5">
    <source>
        <dbReference type="ARBA" id="ARBA00010185"/>
    </source>
</evidence>
<evidence type="ECO:0000256" key="14">
    <source>
        <dbReference type="ARBA" id="ARBA00023098"/>
    </source>
</evidence>
<sequence>MKQRFVTGIPAAVGFLAVLVLGNLWFALLMAGLSLIGYYEFLTINRIRRFGPTAITGFVGMSVIILQGFPFAFLPSYDWIAVVWILLAVMLFITVATKNRETIDHAALGFLGVLYIGFGFHYMMVTRLEYGLALTILVFGCVWLSDIGAYFAGRAFGRTKLWPSISPNKTIEGAIGGMAMAIVFAVCWSLARPDDLAPSTALLLGLAAAIAGQSGDLIESALKRVRDVKDSGTLLPGHGGVLDRVDSWLLVFPIVHVLQILPAV</sequence>
<keyword evidence="12 18" id="KW-0548">Nucleotidyltransferase</keyword>
<comment type="pathway">
    <text evidence="4">Lipid metabolism.</text>
</comment>
<evidence type="ECO:0000256" key="3">
    <source>
        <dbReference type="ARBA" id="ARBA00005119"/>
    </source>
</evidence>
<evidence type="ECO:0000256" key="9">
    <source>
        <dbReference type="ARBA" id="ARBA00022516"/>
    </source>
</evidence>
<comment type="similarity">
    <text evidence="5 18">Belongs to the CDS family.</text>
</comment>
<dbReference type="InterPro" id="IPR000374">
    <property type="entry name" value="PC_trans"/>
</dbReference>
<feature type="transmembrane region" description="Helical" evidence="19">
    <location>
        <begin position="12"/>
        <end position="38"/>
    </location>
</feature>
<evidence type="ECO:0000256" key="7">
    <source>
        <dbReference type="ARBA" id="ARBA00019373"/>
    </source>
</evidence>
<dbReference type="Pfam" id="PF01148">
    <property type="entry name" value="CTP_transf_1"/>
    <property type="match status" value="1"/>
</dbReference>
<dbReference type="PANTHER" id="PTHR46382:SF1">
    <property type="entry name" value="PHOSPHATIDATE CYTIDYLYLTRANSFERASE"/>
    <property type="match status" value="1"/>
</dbReference>
<name>A0A8J4H0F1_9BACL</name>
<dbReference type="UniPathway" id="UPA00557">
    <property type="reaction ID" value="UER00614"/>
</dbReference>
<evidence type="ECO:0000256" key="10">
    <source>
        <dbReference type="ARBA" id="ARBA00022679"/>
    </source>
</evidence>
<evidence type="ECO:0000256" key="18">
    <source>
        <dbReference type="RuleBase" id="RU003938"/>
    </source>
</evidence>
<evidence type="ECO:0000256" key="1">
    <source>
        <dbReference type="ARBA" id="ARBA00001698"/>
    </source>
</evidence>
<feature type="transmembrane region" description="Helical" evidence="19">
    <location>
        <begin position="197"/>
        <end position="218"/>
    </location>
</feature>
<keyword evidence="17" id="KW-1208">Phospholipid metabolism</keyword>
<dbReference type="PROSITE" id="PS01315">
    <property type="entry name" value="CDS"/>
    <property type="match status" value="1"/>
</dbReference>
<keyword evidence="21" id="KW-1185">Reference proteome</keyword>
<dbReference type="EC" id="2.7.7.41" evidence="6 18"/>
<dbReference type="GO" id="GO:0016024">
    <property type="term" value="P:CDP-diacylglycerol biosynthetic process"/>
    <property type="evidence" value="ECO:0007669"/>
    <property type="project" value="UniProtKB-UniPathway"/>
</dbReference>
<keyword evidence="9" id="KW-0444">Lipid biosynthesis</keyword>
<comment type="caution">
    <text evidence="20">The sequence shown here is derived from an EMBL/GenBank/DDBJ whole genome shotgun (WGS) entry which is preliminary data.</text>
</comment>
<evidence type="ECO:0000313" key="20">
    <source>
        <dbReference type="EMBL" id="GIQ68608.1"/>
    </source>
</evidence>
<gene>
    <name evidence="20" type="ORF">XYCOK13_14320</name>
</gene>
<evidence type="ECO:0000256" key="17">
    <source>
        <dbReference type="ARBA" id="ARBA00023264"/>
    </source>
</evidence>
<evidence type="ECO:0000256" key="4">
    <source>
        <dbReference type="ARBA" id="ARBA00005189"/>
    </source>
</evidence>
<dbReference type="Proteomes" id="UP000677918">
    <property type="component" value="Unassembled WGS sequence"/>
</dbReference>
<proteinExistence type="inferred from homology"/>